<dbReference type="AlphaFoldDB" id="M0E0M2"/>
<keyword evidence="2" id="KW-0808">Transferase</keyword>
<dbReference type="InterPro" id="IPR036477">
    <property type="entry name" value="Formyl_transf_N_sf"/>
</dbReference>
<gene>
    <name evidence="2" type="ORF">C463_14700</name>
</gene>
<dbReference type="Pfam" id="PF00551">
    <property type="entry name" value="Formyl_trans_N"/>
    <property type="match status" value="1"/>
</dbReference>
<reference evidence="2 3" key="1">
    <citation type="journal article" date="2014" name="PLoS Genet.">
        <title>Phylogenetically driven sequencing of extremely halophilic archaea reveals strategies for static and dynamic osmo-response.</title>
        <authorList>
            <person name="Becker E.A."/>
            <person name="Seitzer P.M."/>
            <person name="Tritt A."/>
            <person name="Larsen D."/>
            <person name="Krusor M."/>
            <person name="Yao A.I."/>
            <person name="Wu D."/>
            <person name="Madern D."/>
            <person name="Eisen J.A."/>
            <person name="Darling A.E."/>
            <person name="Facciotti M.T."/>
        </authorList>
    </citation>
    <scope>NUCLEOTIDE SEQUENCE [LARGE SCALE GENOMIC DNA]</scope>
    <source>
        <strain evidence="2 3">DSM 19288</strain>
    </source>
</reference>
<dbReference type="Proteomes" id="UP000011586">
    <property type="component" value="Unassembled WGS sequence"/>
</dbReference>
<proteinExistence type="predicted"/>
<evidence type="ECO:0000313" key="3">
    <source>
        <dbReference type="Proteomes" id="UP000011586"/>
    </source>
</evidence>
<dbReference type="OrthoDB" id="269878at2157"/>
<protein>
    <submittedName>
        <fullName evidence="2">Formyl transferase</fullName>
    </submittedName>
</protein>
<name>M0E0M2_9EURY</name>
<dbReference type="InterPro" id="IPR002376">
    <property type="entry name" value="Formyl_transf_N"/>
</dbReference>
<dbReference type="EMBL" id="AOJK01000069">
    <property type="protein sequence ID" value="ELZ40568.1"/>
    <property type="molecule type" value="Genomic_DNA"/>
</dbReference>
<dbReference type="SUPFAM" id="SSF53328">
    <property type="entry name" value="Formyltransferase"/>
    <property type="match status" value="1"/>
</dbReference>
<evidence type="ECO:0000313" key="2">
    <source>
        <dbReference type="EMBL" id="ELZ40568.1"/>
    </source>
</evidence>
<dbReference type="GO" id="GO:0016740">
    <property type="term" value="F:transferase activity"/>
    <property type="evidence" value="ECO:0007669"/>
    <property type="project" value="UniProtKB-KW"/>
</dbReference>
<organism evidence="2 3">
    <name type="scientific">Halorubrum californiense DSM 19288</name>
    <dbReference type="NCBI Taxonomy" id="1227465"/>
    <lineage>
        <taxon>Archaea</taxon>
        <taxon>Methanobacteriati</taxon>
        <taxon>Methanobacteriota</taxon>
        <taxon>Stenosarchaea group</taxon>
        <taxon>Halobacteria</taxon>
        <taxon>Halobacteriales</taxon>
        <taxon>Haloferacaceae</taxon>
        <taxon>Halorubrum</taxon>
    </lineage>
</organism>
<comment type="caution">
    <text evidence="2">The sequence shown here is derived from an EMBL/GenBank/DDBJ whole genome shotgun (WGS) entry which is preliminary data.</text>
</comment>
<evidence type="ECO:0000259" key="1">
    <source>
        <dbReference type="Pfam" id="PF00551"/>
    </source>
</evidence>
<keyword evidence="3" id="KW-1185">Reference proteome</keyword>
<feature type="domain" description="Formyl transferase N-terminal" evidence="1">
    <location>
        <begin position="123"/>
        <end position="225"/>
    </location>
</feature>
<accession>M0E0M2</accession>
<dbReference type="RefSeq" id="WP_008445073.1">
    <property type="nucleotide sequence ID" value="NZ_AOJK01000069.1"/>
</dbReference>
<dbReference type="Gene3D" id="3.40.50.12230">
    <property type="match status" value="1"/>
</dbReference>
<dbReference type="STRING" id="1227465.C463_14700"/>
<sequence>MSLDVALLVDNCSLQEWERQAVSALLDSEDLDVSLSLVVVNGNKRDASTSTRALKFLDEFSLWKCSTLLRVIKAQIVTPAWFRIRTDLNDAVNTLETEIVFCDPVPADDFGNELSDDVVNRLSQTDLAVRFGFGILRGDALDAPTYGVFSYHHGDLSEYRGRPAGFYELIHRQTEAGVTVQQLSDELDAGTVAATTQCDISDAGSLQEVHDRQFSASPPLLPEAVRAVVAGGLPPQPEELGDLYTTPTSTDMIKYWKVRLERLL</sequence>